<dbReference type="Pfam" id="PF05448">
    <property type="entry name" value="AXE1"/>
    <property type="match status" value="1"/>
</dbReference>
<proteinExistence type="predicted"/>
<sequence length="431" mass="49161">MINRMQKWIYVIILLTGYSIRSYTQKTINLNIPVEQNWMFDNEHPVRFMLELTSAQSGFSDRIRMDIATDFGNAVSSTFITYSFGTDSIAPGGGFRSRASVTLTNLTPGFYQVCFIAGTDTLKHFFFGYEAEQILSKPDGPPNLKRFWNKTITELKRVHPAYKMTRLPESSKPERDVYEVEMRSLEGEILRGYWAVPTDGQSHPAVVVYQGYDAVTWIPSPDDYPGWCILVIPPRGQGLNKPYNRFGEWIAFGLDSPKHYYYRGAFADTVRSIDFIFAQPCFDGQNLFATGISQGGALTLAAASLDHRISAAAPIVPFLSDYPDYFRLVHWPANLVFEGAARQNIDKDKIFSLLTYFDLKNLTGWIKCPVLMGFGLQDNITPPHTNFAAYNHIRTPKRWICYPTSGHFAAYENMDSWIAESTRFFNQYVVW</sequence>
<dbReference type="GeneID" id="69482782"/>
<feature type="active site" description="Charge relay system" evidence="1">
    <location>
        <position position="378"/>
    </location>
</feature>
<dbReference type="Proteomes" id="UP000323717">
    <property type="component" value="Unassembled WGS sequence"/>
</dbReference>
<protein>
    <submittedName>
        <fullName evidence="4">Acetylxylan esterase</fullName>
    </submittedName>
</protein>
<dbReference type="PANTHER" id="PTHR40111">
    <property type="entry name" value="CEPHALOSPORIN-C DEACETYLASE"/>
    <property type="match status" value="1"/>
</dbReference>
<dbReference type="Proteomes" id="UP000375690">
    <property type="component" value="Unassembled WGS sequence"/>
</dbReference>
<comment type="caution">
    <text evidence="4">The sequence shown here is derived from an EMBL/GenBank/DDBJ whole genome shotgun (WGS) entry which is preliminary data.</text>
</comment>
<accession>A0A139LCG2</accession>
<evidence type="ECO:0000313" key="5">
    <source>
        <dbReference type="EMBL" id="KAA3951299.1"/>
    </source>
</evidence>
<feature type="domain" description="Acetyl xylan esterase" evidence="3">
    <location>
        <begin position="141"/>
        <end position="408"/>
    </location>
</feature>
<dbReference type="SUPFAM" id="SSF53474">
    <property type="entry name" value="alpha/beta-Hydrolases"/>
    <property type="match status" value="1"/>
</dbReference>
<evidence type="ECO:0000256" key="1">
    <source>
        <dbReference type="PIRSR" id="PIRSR639069-1"/>
    </source>
</evidence>
<evidence type="ECO:0000313" key="7">
    <source>
        <dbReference type="EMBL" id="KAB1326418.1"/>
    </source>
</evidence>
<evidence type="ECO:0000313" key="11">
    <source>
        <dbReference type="Proteomes" id="UP000435985"/>
    </source>
</evidence>
<evidence type="ECO:0000259" key="3">
    <source>
        <dbReference type="Pfam" id="PF05448"/>
    </source>
</evidence>
<dbReference type="Proteomes" id="UP000365824">
    <property type="component" value="Unassembled WGS sequence"/>
</dbReference>
<feature type="active site" description="Nucleophile" evidence="1">
    <location>
        <position position="293"/>
    </location>
</feature>
<evidence type="ECO:0000256" key="2">
    <source>
        <dbReference type="PIRSR" id="PIRSR639069-2"/>
    </source>
</evidence>
<dbReference type="GO" id="GO:0052689">
    <property type="term" value="F:carboxylic ester hydrolase activity"/>
    <property type="evidence" value="ECO:0007669"/>
    <property type="project" value="TreeGrafter"/>
</dbReference>
<dbReference type="InterPro" id="IPR039069">
    <property type="entry name" value="CE7"/>
</dbReference>
<evidence type="ECO:0000313" key="4">
    <source>
        <dbReference type="EMBL" id="KAA3925022.1"/>
    </source>
</evidence>
<dbReference type="EMBL" id="VWLE01000173">
    <property type="protein sequence ID" value="KAA3951299.1"/>
    <property type="molecule type" value="Genomic_DNA"/>
</dbReference>
<feature type="active site" description="Charge relay system" evidence="1">
    <location>
        <position position="407"/>
    </location>
</feature>
<dbReference type="GO" id="GO:0005976">
    <property type="term" value="P:polysaccharide metabolic process"/>
    <property type="evidence" value="ECO:0007669"/>
    <property type="project" value="TreeGrafter"/>
</dbReference>
<dbReference type="Gene3D" id="3.40.50.1820">
    <property type="entry name" value="alpha/beta hydrolase"/>
    <property type="match status" value="1"/>
</dbReference>
<dbReference type="PANTHER" id="PTHR40111:SF1">
    <property type="entry name" value="CEPHALOSPORIN-C DEACETYLASE"/>
    <property type="match status" value="1"/>
</dbReference>
<dbReference type="RefSeq" id="WP_004310359.1">
    <property type="nucleotide sequence ID" value="NZ_CAXTIO010000021.1"/>
</dbReference>
<dbReference type="EMBL" id="VWLB01000040">
    <property type="protein sequence ID" value="KAA3925022.1"/>
    <property type="molecule type" value="Genomic_DNA"/>
</dbReference>
<name>A0A139LCG2_BACOV</name>
<dbReference type="AlphaFoldDB" id="A0A139LCG2"/>
<dbReference type="Proteomes" id="UP000435985">
    <property type="component" value="Unassembled WGS sequence"/>
</dbReference>
<reference evidence="8 9" key="1">
    <citation type="journal article" date="2019" name="Nat. Med.">
        <title>A library of human gut bacterial isolates paired with longitudinal multiomics data enables mechanistic microbiome research.</title>
        <authorList>
            <person name="Poyet M."/>
            <person name="Groussin M."/>
            <person name="Gibbons S.M."/>
            <person name="Avila-Pacheco J."/>
            <person name="Jiang X."/>
            <person name="Kearney S.M."/>
            <person name="Perrotta A.R."/>
            <person name="Berdy B."/>
            <person name="Zhao S."/>
            <person name="Lieberman T.D."/>
            <person name="Swanson P.K."/>
            <person name="Smith M."/>
            <person name="Roesemann S."/>
            <person name="Alexander J.E."/>
            <person name="Rich S.A."/>
            <person name="Livny J."/>
            <person name="Vlamakis H."/>
            <person name="Clish C."/>
            <person name="Bullock K."/>
            <person name="Deik A."/>
            <person name="Scott J."/>
            <person name="Pierce K.A."/>
            <person name="Xavier R.J."/>
            <person name="Alm E.J."/>
        </authorList>
    </citation>
    <scope>NUCLEOTIDE SEQUENCE [LARGE SCALE GENOMIC DNA]</scope>
    <source>
        <strain evidence="6 11">BIOML-A14</strain>
        <strain evidence="4 9">BIOML-A160</strain>
        <strain evidence="5 8">BIOML-A163</strain>
        <strain evidence="7 10">BIOML-A2</strain>
    </source>
</reference>
<organism evidence="4 9">
    <name type="scientific">Bacteroides ovatus</name>
    <dbReference type="NCBI Taxonomy" id="28116"/>
    <lineage>
        <taxon>Bacteria</taxon>
        <taxon>Pseudomonadati</taxon>
        <taxon>Bacteroidota</taxon>
        <taxon>Bacteroidia</taxon>
        <taxon>Bacteroidales</taxon>
        <taxon>Bacteroidaceae</taxon>
        <taxon>Bacteroides</taxon>
    </lineage>
</organism>
<dbReference type="InterPro" id="IPR008391">
    <property type="entry name" value="AXE1_dom"/>
</dbReference>
<gene>
    <name evidence="7" type="ORF">F3B53_12020</name>
    <name evidence="6" type="ORF">F3B98_21940</name>
    <name evidence="5" type="ORF">F3D71_13215</name>
    <name evidence="4" type="ORF">F3F25_20845</name>
</gene>
<evidence type="ECO:0000313" key="8">
    <source>
        <dbReference type="Proteomes" id="UP000323717"/>
    </source>
</evidence>
<evidence type="ECO:0000313" key="6">
    <source>
        <dbReference type="EMBL" id="KAA4661678.1"/>
    </source>
</evidence>
<feature type="binding site" evidence="2">
    <location>
        <position position="212"/>
    </location>
    <ligand>
        <name>substrate</name>
    </ligand>
</feature>
<dbReference type="EMBL" id="VWFC01000012">
    <property type="protein sequence ID" value="KAB1326418.1"/>
    <property type="molecule type" value="Genomic_DNA"/>
</dbReference>
<dbReference type="EMBL" id="VWFO01000037">
    <property type="protein sequence ID" value="KAA4661678.1"/>
    <property type="molecule type" value="Genomic_DNA"/>
</dbReference>
<evidence type="ECO:0000313" key="9">
    <source>
        <dbReference type="Proteomes" id="UP000365824"/>
    </source>
</evidence>
<evidence type="ECO:0000313" key="10">
    <source>
        <dbReference type="Proteomes" id="UP000375690"/>
    </source>
</evidence>
<dbReference type="InterPro" id="IPR029058">
    <property type="entry name" value="AB_hydrolase_fold"/>
</dbReference>